<evidence type="ECO:0000313" key="3">
    <source>
        <dbReference type="EMBL" id="RFU52714.1"/>
    </source>
</evidence>
<dbReference type="OrthoDB" id="2227054at2"/>
<evidence type="ECO:0000313" key="4">
    <source>
        <dbReference type="Proteomes" id="UP000246115"/>
    </source>
</evidence>
<protein>
    <submittedName>
        <fullName evidence="3">TetR family transcriptional regulator</fullName>
    </submittedName>
</protein>
<reference evidence="4" key="3">
    <citation type="submission" date="2018-08" db="EMBL/GenBank/DDBJ databases">
        <title>Streptococcus chenjunshii sp. nov., isolated from stools sample of the Tibetan antelope in the Qinghai-Tibet plateau, China.</title>
        <authorList>
            <person name="Tian Z."/>
        </authorList>
    </citation>
    <scope>NUCLEOTIDE SEQUENCE [LARGE SCALE GENOMIC DNA]</scope>
    <source>
        <strain evidence="4">Z15</strain>
    </source>
</reference>
<accession>A0A346N9R9</accession>
<proteinExistence type="predicted"/>
<dbReference type="RefSeq" id="WP_116878624.1">
    <property type="nucleotide sequence ID" value="NZ_CP031733.1"/>
</dbReference>
<dbReference type="EMBL" id="CP031733">
    <property type="protein sequence ID" value="AXQ77764.1"/>
    <property type="molecule type" value="Genomic_DNA"/>
</dbReference>
<reference evidence="3 5" key="2">
    <citation type="submission" date="2018-08" db="EMBL/GenBank/DDBJ databases">
        <title>Draft genome of Streptococcus sp. nov. Z1.</title>
        <authorList>
            <person name="Tian Z."/>
        </authorList>
    </citation>
    <scope>NUCLEOTIDE SEQUENCE [LARGE SCALE GENOMIC DNA]</scope>
    <source>
        <strain evidence="3">Z1</strain>
        <strain evidence="5">Z1(2018)</strain>
    </source>
</reference>
<evidence type="ECO:0000313" key="2">
    <source>
        <dbReference type="EMBL" id="RFU50486.1"/>
    </source>
</evidence>
<dbReference type="AlphaFoldDB" id="A0A372KLB0"/>
<keyword evidence="6" id="KW-1185">Reference proteome</keyword>
<evidence type="ECO:0000313" key="1">
    <source>
        <dbReference type="EMBL" id="AXQ77764.1"/>
    </source>
</evidence>
<evidence type="ECO:0000313" key="5">
    <source>
        <dbReference type="Proteomes" id="UP000262901"/>
    </source>
</evidence>
<dbReference type="Proteomes" id="UP000246115">
    <property type="component" value="Chromosome"/>
</dbReference>
<dbReference type="EMBL" id="QVQZ01000021">
    <property type="protein sequence ID" value="RFU52714.1"/>
    <property type="molecule type" value="Genomic_DNA"/>
</dbReference>
<accession>A0A372KLB0</accession>
<dbReference type="KEGG" id="schj:DDV21_001080"/>
<reference evidence="1" key="4">
    <citation type="journal article" date="2019" name="Int. J. Syst. Evol. Microbiol.">
        <title>Streptococcus chenjunshii sp. nov. isolated from feces of Tibetan antelopes.</title>
        <authorList>
            <person name="Tian Z."/>
            <person name="Lu S."/>
            <person name="Jin D."/>
            <person name="Yang J."/>
            <person name="Pu J."/>
            <person name="Lai X.H."/>
            <person name="Bai X.N."/>
            <person name="Wu X.M."/>
            <person name="Li J."/>
            <person name="Wang S."/>
            <person name="Xu J."/>
        </authorList>
    </citation>
    <scope>NUCLEOTIDE SEQUENCE</scope>
    <source>
        <strain evidence="1">Z15</strain>
    </source>
</reference>
<name>A0A372KLB0_9STRE</name>
<sequence>MDYFEKKMEQIFNRFSFSLAIYKGNVTKCEKCYQESLKELDGLFLCDEEGRFKTELKDSVARFKERLYESYVGG</sequence>
<organism evidence="3 5">
    <name type="scientific">Streptococcus chenjunshii</name>
    <dbReference type="NCBI Taxonomy" id="2173853"/>
    <lineage>
        <taxon>Bacteria</taxon>
        <taxon>Bacillati</taxon>
        <taxon>Bacillota</taxon>
        <taxon>Bacilli</taxon>
        <taxon>Lactobacillales</taxon>
        <taxon>Streptococcaceae</taxon>
        <taxon>Streptococcus</taxon>
    </lineage>
</organism>
<evidence type="ECO:0000313" key="6">
    <source>
        <dbReference type="Proteomes" id="UP000264056"/>
    </source>
</evidence>
<reference evidence="2 6" key="1">
    <citation type="submission" date="2018-08" db="EMBL/GenBank/DDBJ databases">
        <title>Draft genome of Streptococcus sp .nov. Z2.</title>
        <authorList>
            <person name="Tian Z."/>
        </authorList>
    </citation>
    <scope>NUCLEOTIDE SEQUENCE [LARGE SCALE GENOMIC DNA]</scope>
    <source>
        <strain evidence="2 6">Z2</strain>
    </source>
</reference>
<dbReference type="Proteomes" id="UP000264056">
    <property type="component" value="Unassembled WGS sequence"/>
</dbReference>
<gene>
    <name evidence="1" type="ORF">DDV21_001080</name>
    <name evidence="2" type="ORF">DDV22_08415</name>
    <name evidence="3" type="ORF">DDV23_08255</name>
</gene>
<dbReference type="Proteomes" id="UP000262901">
    <property type="component" value="Unassembled WGS sequence"/>
</dbReference>
<dbReference type="EMBL" id="QVQY01000025">
    <property type="protein sequence ID" value="RFU50486.1"/>
    <property type="molecule type" value="Genomic_DNA"/>
</dbReference>